<keyword evidence="4" id="KW-1185">Reference proteome</keyword>
<evidence type="ECO:0000256" key="1">
    <source>
        <dbReference type="SAM" id="MobiDB-lite"/>
    </source>
</evidence>
<comment type="caution">
    <text evidence="2">The sequence shown here is derived from an EMBL/GenBank/DDBJ whole genome shotgun (WGS) entry which is preliminary data.</text>
</comment>
<gene>
    <name evidence="3" type="ORF">DAT39_023452</name>
    <name evidence="2" type="ORF">DAT39_023496</name>
</gene>
<feature type="non-terminal residue" evidence="2">
    <location>
        <position position="251"/>
    </location>
</feature>
<organism evidence="2 4">
    <name type="scientific">Clarias magur</name>
    <name type="common">Asian catfish</name>
    <name type="synonym">Macropteronotus magur</name>
    <dbReference type="NCBI Taxonomy" id="1594786"/>
    <lineage>
        <taxon>Eukaryota</taxon>
        <taxon>Metazoa</taxon>
        <taxon>Chordata</taxon>
        <taxon>Craniata</taxon>
        <taxon>Vertebrata</taxon>
        <taxon>Euteleostomi</taxon>
        <taxon>Actinopterygii</taxon>
        <taxon>Neopterygii</taxon>
        <taxon>Teleostei</taxon>
        <taxon>Ostariophysi</taxon>
        <taxon>Siluriformes</taxon>
        <taxon>Clariidae</taxon>
        <taxon>Clarias</taxon>
    </lineage>
</organism>
<dbReference type="EMBL" id="QNUK01001763">
    <property type="protein sequence ID" value="KAF5880046.1"/>
    <property type="molecule type" value="Genomic_DNA"/>
</dbReference>
<feature type="compositionally biased region" description="Polar residues" evidence="1">
    <location>
        <begin position="52"/>
        <end position="72"/>
    </location>
</feature>
<proteinExistence type="predicted"/>
<feature type="region of interest" description="Disordered" evidence="1">
    <location>
        <begin position="1"/>
        <end position="37"/>
    </location>
</feature>
<dbReference type="AlphaFoldDB" id="A0A8J4TZD9"/>
<feature type="region of interest" description="Disordered" evidence="1">
    <location>
        <begin position="109"/>
        <end position="251"/>
    </location>
</feature>
<evidence type="ECO:0000313" key="4">
    <source>
        <dbReference type="Proteomes" id="UP000727407"/>
    </source>
</evidence>
<sequence length="251" mass="28265">MTCGEIEGEQVAQTVDSNKDHQQEDVQSRRRGRGAVLPESQTEFLEEIIEFPSNSDPVISRQKTPPQQNFNQEPDPCRVSLLPRGTCTVATMTEQLTKNLVEWGDVDKEESFPLSDQGSPKPQRVSLRLQRQPSQEGTVGQQNKVRIVPTEKDREQSQAMTEQPLLFDKDQLMDLDGTPPLRPQVLLHDAQGESTQEAMGQEKEEVMSGPIQRKVMSLRKARSEPSLCHPSPSPFPLTPLDRKPSRDFEPS</sequence>
<dbReference type="Proteomes" id="UP000727407">
    <property type="component" value="Unassembled WGS sequence"/>
</dbReference>
<feature type="compositionally biased region" description="Basic and acidic residues" evidence="1">
    <location>
        <begin position="17"/>
        <end position="28"/>
    </location>
</feature>
<name>A0A8J4TZD9_CLAMG</name>
<reference evidence="2" key="1">
    <citation type="submission" date="2020-07" db="EMBL/GenBank/DDBJ databases">
        <title>Clarias magur genome sequencing, assembly and annotation.</title>
        <authorList>
            <person name="Kushwaha B."/>
            <person name="Kumar R."/>
            <person name="Das P."/>
            <person name="Joshi C.G."/>
            <person name="Kumar D."/>
            <person name="Nagpure N.S."/>
            <person name="Pandey M."/>
            <person name="Agarwal S."/>
            <person name="Srivastava S."/>
            <person name="Singh M."/>
            <person name="Sahoo L."/>
            <person name="Jayasankar P."/>
            <person name="Meher P.K."/>
            <person name="Koringa P.G."/>
            <person name="Iquebal M.A."/>
            <person name="Das S.P."/>
            <person name="Bit A."/>
            <person name="Patnaik S."/>
            <person name="Patel N."/>
            <person name="Shah T.M."/>
            <person name="Hinsu A."/>
            <person name="Jena J.K."/>
        </authorList>
    </citation>
    <scope>NUCLEOTIDE SEQUENCE</scope>
    <source>
        <strain evidence="2">CIFAMagur01</strain>
        <tissue evidence="2">Testis</tissue>
    </source>
</reference>
<protein>
    <submittedName>
        <fullName evidence="2">Uncharacterized protein</fullName>
    </submittedName>
</protein>
<feature type="compositionally biased region" description="Polar residues" evidence="1">
    <location>
        <begin position="129"/>
        <end position="144"/>
    </location>
</feature>
<dbReference type="EMBL" id="QNUK01001871">
    <property type="protein sequence ID" value="KAF5880002.1"/>
    <property type="molecule type" value="Genomic_DNA"/>
</dbReference>
<evidence type="ECO:0000313" key="2">
    <source>
        <dbReference type="EMBL" id="KAF5880002.1"/>
    </source>
</evidence>
<feature type="region of interest" description="Disordered" evidence="1">
    <location>
        <begin position="51"/>
        <end position="77"/>
    </location>
</feature>
<evidence type="ECO:0000313" key="3">
    <source>
        <dbReference type="EMBL" id="KAF5880046.1"/>
    </source>
</evidence>
<accession>A0A8J4TZD9</accession>
<feature type="compositionally biased region" description="Basic and acidic residues" evidence="1">
    <location>
        <begin position="240"/>
        <end position="251"/>
    </location>
</feature>